<evidence type="ECO:0000313" key="2">
    <source>
        <dbReference type="EMBL" id="MCM2681017.1"/>
    </source>
</evidence>
<feature type="signal peptide" evidence="1">
    <location>
        <begin position="1"/>
        <end position="21"/>
    </location>
</feature>
<dbReference type="Proteomes" id="UP001165393">
    <property type="component" value="Unassembled WGS sequence"/>
</dbReference>
<reference evidence="2 3" key="1">
    <citation type="journal article" date="2013" name="Antonie Van Leeuwenhoek">
        <title>Echinimonas agarilytica gen. nov., sp. nov., a new gammaproteobacterium isolated from the sea urchin Strongylocentrotus intermedius.</title>
        <authorList>
            <person name="Nedashkovskaya O.I."/>
            <person name="Stenkova A.M."/>
            <person name="Zhukova N.V."/>
            <person name="Van Trappen S."/>
            <person name="Lee J.S."/>
            <person name="Kim S.B."/>
        </authorList>
    </citation>
    <scope>NUCLEOTIDE SEQUENCE [LARGE SCALE GENOMIC DNA]</scope>
    <source>
        <strain evidence="2 3">KMM 6351</strain>
    </source>
</reference>
<protein>
    <submittedName>
        <fullName evidence="2">YfaZ family protein</fullName>
    </submittedName>
</protein>
<sequence length="180" mass="19669">MLKTCLLTASSLAIVLPSVHASELNLELNNDTVTIGFDSKIAPAAEFFTEYSYSTDHGNLLEGGVRAVNVGDIHNFSVGAKAVGLFADKGFDDGYVFAVGGEYGIEIAPQVSLSASAYYSPNVLTSSKLDGYYDWDAKVSYQLMPNLDVSLGYSVVRFDYKRDHHMKFDNSIYVGANYQF</sequence>
<accession>A0AA41W9C6</accession>
<dbReference type="Gene3D" id="2.40.160.60">
    <property type="entry name" value="Outer membrane protein transport protein (OMPP1/FadL/TodX)"/>
    <property type="match status" value="1"/>
</dbReference>
<dbReference type="SUPFAM" id="SSF56935">
    <property type="entry name" value="Porins"/>
    <property type="match status" value="1"/>
</dbReference>
<keyword evidence="3" id="KW-1185">Reference proteome</keyword>
<dbReference type="AlphaFoldDB" id="A0AA41W9C6"/>
<feature type="chain" id="PRO_5041204850" evidence="1">
    <location>
        <begin position="22"/>
        <end position="180"/>
    </location>
</feature>
<dbReference type="Pfam" id="PF07437">
    <property type="entry name" value="YfaZ"/>
    <property type="match status" value="1"/>
</dbReference>
<evidence type="ECO:0000256" key="1">
    <source>
        <dbReference type="SAM" id="SignalP"/>
    </source>
</evidence>
<proteinExistence type="predicted"/>
<dbReference type="EMBL" id="JAMQGP010000008">
    <property type="protein sequence ID" value="MCM2681017.1"/>
    <property type="molecule type" value="Genomic_DNA"/>
</dbReference>
<name>A0AA41W9C6_9GAMM</name>
<evidence type="ECO:0000313" key="3">
    <source>
        <dbReference type="Proteomes" id="UP001165393"/>
    </source>
</evidence>
<gene>
    <name evidence="2" type="ORF">NAF29_15285</name>
</gene>
<dbReference type="RefSeq" id="WP_251262492.1">
    <property type="nucleotide sequence ID" value="NZ_JAMQGP010000008.1"/>
</dbReference>
<comment type="caution">
    <text evidence="2">The sequence shown here is derived from an EMBL/GenBank/DDBJ whole genome shotgun (WGS) entry which is preliminary data.</text>
</comment>
<keyword evidence="1" id="KW-0732">Signal</keyword>
<dbReference type="InterPro" id="IPR009998">
    <property type="entry name" value="YfaZ"/>
</dbReference>
<organism evidence="2 3">
    <name type="scientific">Echinimonas agarilytica</name>
    <dbReference type="NCBI Taxonomy" id="1215918"/>
    <lineage>
        <taxon>Bacteria</taxon>
        <taxon>Pseudomonadati</taxon>
        <taxon>Pseudomonadota</taxon>
        <taxon>Gammaproteobacteria</taxon>
        <taxon>Alteromonadales</taxon>
        <taxon>Echinimonadaceae</taxon>
        <taxon>Echinimonas</taxon>
    </lineage>
</organism>